<gene>
    <name evidence="1" type="ORF">L6452_39133</name>
</gene>
<keyword evidence="2" id="KW-1185">Reference proteome</keyword>
<reference evidence="2" key="1">
    <citation type="journal article" date="2022" name="Mol. Ecol. Resour.">
        <title>The genomes of chicory, endive, great burdock and yacon provide insights into Asteraceae palaeo-polyploidization history and plant inulin production.</title>
        <authorList>
            <person name="Fan W."/>
            <person name="Wang S."/>
            <person name="Wang H."/>
            <person name="Wang A."/>
            <person name="Jiang F."/>
            <person name="Liu H."/>
            <person name="Zhao H."/>
            <person name="Xu D."/>
            <person name="Zhang Y."/>
        </authorList>
    </citation>
    <scope>NUCLEOTIDE SEQUENCE [LARGE SCALE GENOMIC DNA]</scope>
    <source>
        <strain evidence="2">cv. Niubang</strain>
    </source>
</reference>
<proteinExistence type="predicted"/>
<name>A0ACB8XSM0_ARCLA</name>
<organism evidence="1 2">
    <name type="scientific">Arctium lappa</name>
    <name type="common">Greater burdock</name>
    <name type="synonym">Lappa major</name>
    <dbReference type="NCBI Taxonomy" id="4217"/>
    <lineage>
        <taxon>Eukaryota</taxon>
        <taxon>Viridiplantae</taxon>
        <taxon>Streptophyta</taxon>
        <taxon>Embryophyta</taxon>
        <taxon>Tracheophyta</taxon>
        <taxon>Spermatophyta</taxon>
        <taxon>Magnoliopsida</taxon>
        <taxon>eudicotyledons</taxon>
        <taxon>Gunneridae</taxon>
        <taxon>Pentapetalae</taxon>
        <taxon>asterids</taxon>
        <taxon>campanulids</taxon>
        <taxon>Asterales</taxon>
        <taxon>Asteraceae</taxon>
        <taxon>Carduoideae</taxon>
        <taxon>Cardueae</taxon>
        <taxon>Arctiinae</taxon>
        <taxon>Arctium</taxon>
    </lineage>
</organism>
<protein>
    <submittedName>
        <fullName evidence="1">Uncharacterized protein</fullName>
    </submittedName>
</protein>
<reference evidence="1 2" key="2">
    <citation type="journal article" date="2022" name="Mol. Ecol. Resour.">
        <title>The genomes of chicory, endive, great burdock and yacon provide insights into Asteraceae paleo-polyploidization history and plant inulin production.</title>
        <authorList>
            <person name="Fan W."/>
            <person name="Wang S."/>
            <person name="Wang H."/>
            <person name="Wang A."/>
            <person name="Jiang F."/>
            <person name="Liu H."/>
            <person name="Zhao H."/>
            <person name="Xu D."/>
            <person name="Zhang Y."/>
        </authorList>
    </citation>
    <scope>NUCLEOTIDE SEQUENCE [LARGE SCALE GENOMIC DNA]</scope>
    <source>
        <strain evidence="2">cv. Niubang</strain>
    </source>
</reference>
<comment type="caution">
    <text evidence="1">The sequence shown here is derived from an EMBL/GenBank/DDBJ whole genome shotgun (WGS) entry which is preliminary data.</text>
</comment>
<dbReference type="EMBL" id="CM042061">
    <property type="protein sequence ID" value="KAI3673024.1"/>
    <property type="molecule type" value="Genomic_DNA"/>
</dbReference>
<accession>A0ACB8XSM0</accession>
<sequence>MFDNFRMDEVKTLEENVTTNGEGSGNLVKNGDLEPRIQVREMDANNAPNGGDVIGGSQPEENPSDRPEIEQKVSTDPKPLDSPIDDRLTPSPEPLIQQTEEKPNDVLPERKEDGPMGHRDHVQEDVMPSIVSEPKPEPELEQVSNDLMGSAHVQEDVMPSVVSETKSNDVMGSSHVQEDVTPLVVSEPSKPELELESNNHMGSAHVQEDVISSVWSETLDLTPKRNDLMSKTGKHGPMGQAHVQDNVMPLVPSEPEPEPNDPSSKTGEDGPMGQDHVQKDAISPVHPKASEPEPEPKPEPNDPKTREDGPTAQRQVQEDVISSKSSEPEPEREPNDVLPNNYPKHIQLRANCKPVTPKSPLGPANGKVIHNHEEATSRDVSPQADKVGSEKQLEKSNIKIGDIDTTAPFESVKAAVSMFAGIVDWKAHKIRIAERRKYVQQELRKAHYEVPLFKKKSEVAEEEKRQVLKELYNTKRFIEELKLNLERTQTEERQAKQDAELAKLRVEELEQGISDDSSVAAKAQLEVAQARNQAAVAELKRVKNELENLQNDYDLLLTERDVAIKNAEEAVSNSKEIEKTVEGLTIKLITTKEALESVHAAHLEAEEHRTGVAMARDEDASNWEKELMQAQEELEKVNREIISTEELKSKLDTDSGLLQYLKLELAAYMGEEKESNGSSTINNDTHKDIQSAVDLAKMNLEEVKKEIEKTTEDVNRLKLKATSLNAELEKEKAMLVAIRRTEGMASVTVASLEAELKTTTSEIDLLRQKEKEAQEKLVELPKQLQKATGEADRAKSFMRAASEELQRAKEAADQAKAGVSRMTTRLHATQKEIEAARASERLALGAISALHESESARNNKTELETGVTLSLEEYYELSRKVLEAEDQAKLRVAEAISQIDVAKESEMKAITKLGQINTDLASKKDELSIAMQKAQKAKEGKLAVEQELRTWRSEHEQKRKARDDGGQRGVVHGSNPKGTSDVQPPSHSGHNHKPDAKPETNNNGTGPSRETKPRKKKRRSFFPRFFMFFSRKKHSNKST</sequence>
<evidence type="ECO:0000313" key="2">
    <source>
        <dbReference type="Proteomes" id="UP001055879"/>
    </source>
</evidence>
<dbReference type="Proteomes" id="UP001055879">
    <property type="component" value="Linkage Group LG15"/>
</dbReference>
<evidence type="ECO:0000313" key="1">
    <source>
        <dbReference type="EMBL" id="KAI3673024.1"/>
    </source>
</evidence>